<sequence>MYMERFLKKMLDILLNFDGYLNECDTEIIRKDLTFLRVVIDSICIENMDEWIAETVRSGAIFGFVMEYQISTFEPSCKPLKDRFKANAKNYSNKVITFNHKRVFKMDPNNKLWNLWKSQYAKFWLYLQLNVPGKFSKKQLAYCEVPLFQLLYVPFGVSRSFMIVGKGFTGSILLRIELGSHIKSLMERLDIIRNSVSGAIYQRRNQKSYNVQSTEFNNRIKEQRHLQSNCFCPSNLSPVQNSPSTSTADVHLMSPQPDSYTVTLTVHSARRLPVATDSWNPAPPATYVSVVANSNRVLCSQVCKSSYEPEFNWSEKFQISKKRRNLVVKLWQKLAYADQVLGFVSIPLPPMYAGRTEYEMSNLMTALETPFISISLDIVREDESQDVNGEVGGAQALITPSNKSSTAESPSIRLSREELSEKLKKNLNELQMLLEELRT</sequence>
<organism evidence="3 4">
    <name type="scientific">Syphacia muris</name>
    <dbReference type="NCBI Taxonomy" id="451379"/>
    <lineage>
        <taxon>Eukaryota</taxon>
        <taxon>Metazoa</taxon>
        <taxon>Ecdysozoa</taxon>
        <taxon>Nematoda</taxon>
        <taxon>Chromadorea</taxon>
        <taxon>Rhabditida</taxon>
        <taxon>Spirurina</taxon>
        <taxon>Oxyuridomorpha</taxon>
        <taxon>Oxyuroidea</taxon>
        <taxon>Oxyuridae</taxon>
        <taxon>Syphacia</taxon>
    </lineage>
</organism>
<dbReference type="AlphaFoldDB" id="A0A0N5A864"/>
<protein>
    <submittedName>
        <fullName evidence="4">C2 domain-containing protein</fullName>
    </submittedName>
</protein>
<dbReference type="SMART" id="SM00239">
    <property type="entry name" value="C2"/>
    <property type="match status" value="1"/>
</dbReference>
<dbReference type="PROSITE" id="PS50004">
    <property type="entry name" value="C2"/>
    <property type="match status" value="1"/>
</dbReference>
<evidence type="ECO:0000313" key="3">
    <source>
        <dbReference type="Proteomes" id="UP000046393"/>
    </source>
</evidence>
<dbReference type="WBParaSite" id="SMUV_0000024801-mRNA-1">
    <property type="protein sequence ID" value="SMUV_0000024801-mRNA-1"/>
    <property type="gene ID" value="SMUV_0000024801"/>
</dbReference>
<reference evidence="4" key="1">
    <citation type="submission" date="2017-02" db="UniProtKB">
        <authorList>
            <consortium name="WormBaseParasite"/>
        </authorList>
    </citation>
    <scope>IDENTIFICATION</scope>
</reference>
<evidence type="ECO:0000256" key="1">
    <source>
        <dbReference type="SAM" id="MobiDB-lite"/>
    </source>
</evidence>
<keyword evidence="3" id="KW-1185">Reference proteome</keyword>
<proteinExistence type="predicted"/>
<feature type="region of interest" description="Disordered" evidence="1">
    <location>
        <begin position="393"/>
        <end position="412"/>
    </location>
</feature>
<dbReference type="SUPFAM" id="SSF49562">
    <property type="entry name" value="C2 domain (Calcium/lipid-binding domain, CaLB)"/>
    <property type="match status" value="1"/>
</dbReference>
<accession>A0A0N5A864</accession>
<evidence type="ECO:0000259" key="2">
    <source>
        <dbReference type="PROSITE" id="PS50004"/>
    </source>
</evidence>
<name>A0A0N5A864_9BILA</name>
<dbReference type="InterPro" id="IPR000008">
    <property type="entry name" value="C2_dom"/>
</dbReference>
<feature type="domain" description="C2" evidence="2">
    <location>
        <begin position="242"/>
        <end position="361"/>
    </location>
</feature>
<dbReference type="CDD" id="cd00030">
    <property type="entry name" value="C2"/>
    <property type="match status" value="1"/>
</dbReference>
<dbReference type="STRING" id="451379.A0A0N5A864"/>
<feature type="compositionally biased region" description="Polar residues" evidence="1">
    <location>
        <begin position="398"/>
        <end position="409"/>
    </location>
</feature>
<dbReference type="Gene3D" id="2.60.40.150">
    <property type="entry name" value="C2 domain"/>
    <property type="match status" value="1"/>
</dbReference>
<dbReference type="Proteomes" id="UP000046393">
    <property type="component" value="Unplaced"/>
</dbReference>
<dbReference type="InterPro" id="IPR035892">
    <property type="entry name" value="C2_domain_sf"/>
</dbReference>
<evidence type="ECO:0000313" key="4">
    <source>
        <dbReference type="WBParaSite" id="SMUV_0000024801-mRNA-1"/>
    </source>
</evidence>
<dbReference type="Pfam" id="PF00168">
    <property type="entry name" value="C2"/>
    <property type="match status" value="1"/>
</dbReference>